<dbReference type="Proteomes" id="UP001224890">
    <property type="component" value="Unassembled WGS sequence"/>
</dbReference>
<comment type="caution">
    <text evidence="1">The sequence shown here is derived from an EMBL/GenBank/DDBJ whole genome shotgun (WGS) entry which is preliminary data.</text>
</comment>
<evidence type="ECO:0000313" key="2">
    <source>
        <dbReference type="Proteomes" id="UP001224890"/>
    </source>
</evidence>
<dbReference type="AlphaFoldDB" id="A0AAJ0ENS7"/>
<dbReference type="EMBL" id="JAHMHR010000083">
    <property type="protein sequence ID" value="KAK1657887.1"/>
    <property type="molecule type" value="Genomic_DNA"/>
</dbReference>
<dbReference type="GeneID" id="85457633"/>
<keyword evidence="2" id="KW-1185">Reference proteome</keyword>
<dbReference type="RefSeq" id="XP_060422651.1">
    <property type="nucleotide sequence ID" value="XM_060573107.1"/>
</dbReference>
<gene>
    <name evidence="1" type="ORF">BDP55DRAFT_638402</name>
</gene>
<name>A0AAJ0ENS7_9PEZI</name>
<sequence length="131" mass="14696">MVNLGRDCWRWISSPKRGELRKGGRLRSSISITGYFCVLPSIIVEAFGVSETPYLFCYMRSQIFLGYVDTDDLLYGRGTAVNRFDGDATFLANTTYPYTIGGRLVAYIAMTAYDRASDINRAGFEVSKEAE</sequence>
<protein>
    <submittedName>
        <fullName evidence="1">Uncharacterized protein</fullName>
    </submittedName>
</protein>
<accession>A0AAJ0ENS7</accession>
<proteinExistence type="predicted"/>
<organism evidence="1 2">
    <name type="scientific">Colletotrichum godetiae</name>
    <dbReference type="NCBI Taxonomy" id="1209918"/>
    <lineage>
        <taxon>Eukaryota</taxon>
        <taxon>Fungi</taxon>
        <taxon>Dikarya</taxon>
        <taxon>Ascomycota</taxon>
        <taxon>Pezizomycotina</taxon>
        <taxon>Sordariomycetes</taxon>
        <taxon>Hypocreomycetidae</taxon>
        <taxon>Glomerellales</taxon>
        <taxon>Glomerellaceae</taxon>
        <taxon>Colletotrichum</taxon>
        <taxon>Colletotrichum acutatum species complex</taxon>
    </lineage>
</organism>
<evidence type="ECO:0000313" key="1">
    <source>
        <dbReference type="EMBL" id="KAK1657887.1"/>
    </source>
</evidence>
<reference evidence="1" key="1">
    <citation type="submission" date="2021-06" db="EMBL/GenBank/DDBJ databases">
        <title>Comparative genomics, transcriptomics and evolutionary studies reveal genomic signatures of adaptation to plant cell wall in hemibiotrophic fungi.</title>
        <authorList>
            <consortium name="DOE Joint Genome Institute"/>
            <person name="Baroncelli R."/>
            <person name="Diaz J.F."/>
            <person name="Benocci T."/>
            <person name="Peng M."/>
            <person name="Battaglia E."/>
            <person name="Haridas S."/>
            <person name="Andreopoulos W."/>
            <person name="Labutti K."/>
            <person name="Pangilinan J."/>
            <person name="Floch G.L."/>
            <person name="Makela M.R."/>
            <person name="Henrissat B."/>
            <person name="Grigoriev I.V."/>
            <person name="Crouch J.A."/>
            <person name="De Vries R.P."/>
            <person name="Sukno S.A."/>
            <person name="Thon M.R."/>
        </authorList>
    </citation>
    <scope>NUCLEOTIDE SEQUENCE</scope>
    <source>
        <strain evidence="1">CBS 193.32</strain>
    </source>
</reference>